<dbReference type="GO" id="GO:0015627">
    <property type="term" value="C:type II protein secretion system complex"/>
    <property type="evidence" value="ECO:0007669"/>
    <property type="project" value="InterPro"/>
</dbReference>
<gene>
    <name evidence="4" type="primary">pilE</name>
    <name evidence="4" type="ORF">LT85_4115</name>
</gene>
<dbReference type="NCBIfam" id="TIGR02532">
    <property type="entry name" value="IV_pilin_GFxxxE"/>
    <property type="match status" value="1"/>
</dbReference>
<reference evidence="5" key="1">
    <citation type="journal article" date="2014" name="Soil Biol. Biochem.">
        <title>Structure and function of bacterial communities in ageing soils: Insights from the Mendocino ecological staircase.</title>
        <authorList>
            <person name="Uroz S."/>
            <person name="Tech J.J."/>
            <person name="Sawaya N.A."/>
            <person name="Frey-Klett P."/>
            <person name="Leveau J.H.J."/>
        </authorList>
    </citation>
    <scope>NUCLEOTIDE SEQUENCE [LARGE SCALE GENOMIC DNA]</scope>
    <source>
        <strain evidence="5">Cal35</strain>
    </source>
</reference>
<dbReference type="GO" id="GO:0043683">
    <property type="term" value="P:type IV pilus assembly"/>
    <property type="evidence" value="ECO:0007669"/>
    <property type="project" value="InterPro"/>
</dbReference>
<evidence type="ECO:0000313" key="4">
    <source>
        <dbReference type="EMBL" id="AIY43273.1"/>
    </source>
</evidence>
<dbReference type="STRING" id="279058.LT85_4115"/>
<organism evidence="4 5">
    <name type="scientific">Collimonas arenae</name>
    <dbReference type="NCBI Taxonomy" id="279058"/>
    <lineage>
        <taxon>Bacteria</taxon>
        <taxon>Pseudomonadati</taxon>
        <taxon>Pseudomonadota</taxon>
        <taxon>Betaproteobacteria</taxon>
        <taxon>Burkholderiales</taxon>
        <taxon>Oxalobacteraceae</taxon>
        <taxon>Collimonas</taxon>
    </lineage>
</organism>
<dbReference type="PROSITE" id="PS00409">
    <property type="entry name" value="PROKAR_NTER_METHYL"/>
    <property type="match status" value="1"/>
</dbReference>
<dbReference type="PANTHER" id="PTHR30093:SF34">
    <property type="entry name" value="PREPILIN PEPTIDASE-DEPENDENT PROTEIN D"/>
    <property type="match status" value="1"/>
</dbReference>
<keyword evidence="5" id="KW-1185">Reference proteome</keyword>
<dbReference type="Gene3D" id="3.30.700.10">
    <property type="entry name" value="Glycoprotein, Type 4 Pilin"/>
    <property type="match status" value="1"/>
</dbReference>
<feature type="transmembrane region" description="Helical" evidence="3">
    <location>
        <begin position="12"/>
        <end position="34"/>
    </location>
</feature>
<comment type="similarity">
    <text evidence="1">Belongs to the N-Me-Phe pilin family.</text>
</comment>
<evidence type="ECO:0000313" key="5">
    <source>
        <dbReference type="Proteomes" id="UP000030302"/>
    </source>
</evidence>
<dbReference type="SUPFAM" id="SSF54523">
    <property type="entry name" value="Pili subunits"/>
    <property type="match status" value="1"/>
</dbReference>
<dbReference type="EMBL" id="CP009962">
    <property type="protein sequence ID" value="AIY43273.1"/>
    <property type="molecule type" value="Genomic_DNA"/>
</dbReference>
<dbReference type="InterPro" id="IPR045584">
    <property type="entry name" value="Pilin-like"/>
</dbReference>
<evidence type="ECO:0000256" key="1">
    <source>
        <dbReference type="ARBA" id="ARBA00005233"/>
    </source>
</evidence>
<name>A0A0A1FEW2_9BURK</name>
<dbReference type="GO" id="GO:0015628">
    <property type="term" value="P:protein secretion by the type II secretion system"/>
    <property type="evidence" value="ECO:0007669"/>
    <property type="project" value="InterPro"/>
</dbReference>
<dbReference type="Proteomes" id="UP000030302">
    <property type="component" value="Chromosome"/>
</dbReference>
<keyword evidence="3" id="KW-0472">Membrane</keyword>
<dbReference type="InterPro" id="IPR031982">
    <property type="entry name" value="PilE-like"/>
</dbReference>
<dbReference type="Pfam" id="PF16732">
    <property type="entry name" value="ComP_DUS"/>
    <property type="match status" value="1"/>
</dbReference>
<dbReference type="HOGENOM" id="CLU_091705_6_3_4"/>
<dbReference type="Pfam" id="PF07963">
    <property type="entry name" value="N_methyl"/>
    <property type="match status" value="1"/>
</dbReference>
<dbReference type="RefSeq" id="WP_038492610.1">
    <property type="nucleotide sequence ID" value="NZ_CP009962.1"/>
</dbReference>
<accession>A0A0A1FEW2</accession>
<evidence type="ECO:0000256" key="2">
    <source>
        <dbReference type="ARBA" id="ARBA00022481"/>
    </source>
</evidence>
<protein>
    <submittedName>
        <fullName evidence="4">Type IV pilus biogenesis protein PilE</fullName>
    </submittedName>
</protein>
<dbReference type="InterPro" id="IPR000983">
    <property type="entry name" value="Bac_GSPG_pilin"/>
</dbReference>
<sequence>MGLSKQSNRRSAGFTLIELLVTVAIIGILAAVALPNYADYVTRGKIPDATSNLSTLRVQMEQFFQDNHTYAGAPPCAAVDSTTSKYFNFSCVSNATTFLLTATGTNSMTGFTYTVDQTNAKATTAVPANWTTNATCWVTKKGGVC</sequence>
<keyword evidence="2" id="KW-0488">Methylation</keyword>
<dbReference type="PANTHER" id="PTHR30093">
    <property type="entry name" value="GENERAL SECRETION PATHWAY PROTEIN G"/>
    <property type="match status" value="1"/>
</dbReference>
<dbReference type="AlphaFoldDB" id="A0A0A1FEW2"/>
<proteinExistence type="inferred from homology"/>
<dbReference type="PRINTS" id="PR00813">
    <property type="entry name" value="BCTERIALGSPG"/>
</dbReference>
<evidence type="ECO:0000256" key="3">
    <source>
        <dbReference type="SAM" id="Phobius"/>
    </source>
</evidence>
<dbReference type="InterPro" id="IPR012902">
    <property type="entry name" value="N_methyl_site"/>
</dbReference>
<keyword evidence="3" id="KW-1133">Transmembrane helix</keyword>
<dbReference type="KEGG" id="care:LT85_4115"/>
<keyword evidence="3" id="KW-0812">Transmembrane</keyword>
<dbReference type="OrthoDB" id="8592370at2"/>